<evidence type="ECO:0000313" key="2">
    <source>
        <dbReference type="EMBL" id="MBW76103.1"/>
    </source>
</evidence>
<sequence>MFKNLQLLVGLLTSPSPPPSTTTTTAQYRTRARAPSLTHAPGPFGVREVRVRAKCQIVFDARNTHAPSSSSSRCTTVDVDVVEMQS</sequence>
<accession>A0A2M4DEZ7</accession>
<evidence type="ECO:0000256" key="1">
    <source>
        <dbReference type="SAM" id="MobiDB-lite"/>
    </source>
</evidence>
<dbReference type="AlphaFoldDB" id="A0A2M4DEZ7"/>
<dbReference type="EMBL" id="GGFL01011925">
    <property type="protein sequence ID" value="MBW76103.1"/>
    <property type="molecule type" value="Transcribed_RNA"/>
</dbReference>
<organism evidence="2">
    <name type="scientific">Anopheles darlingi</name>
    <name type="common">Mosquito</name>
    <dbReference type="NCBI Taxonomy" id="43151"/>
    <lineage>
        <taxon>Eukaryota</taxon>
        <taxon>Metazoa</taxon>
        <taxon>Ecdysozoa</taxon>
        <taxon>Arthropoda</taxon>
        <taxon>Hexapoda</taxon>
        <taxon>Insecta</taxon>
        <taxon>Pterygota</taxon>
        <taxon>Neoptera</taxon>
        <taxon>Endopterygota</taxon>
        <taxon>Diptera</taxon>
        <taxon>Nematocera</taxon>
        <taxon>Culicoidea</taxon>
        <taxon>Culicidae</taxon>
        <taxon>Anophelinae</taxon>
        <taxon>Anopheles</taxon>
    </lineage>
</organism>
<name>A0A2M4DEZ7_ANODA</name>
<proteinExistence type="predicted"/>
<reference evidence="2" key="1">
    <citation type="submission" date="2018-01" db="EMBL/GenBank/DDBJ databases">
        <title>An insight into the sialome of Amazonian anophelines.</title>
        <authorList>
            <person name="Ribeiro J.M."/>
            <person name="Scarpassa V."/>
            <person name="Calvo E."/>
        </authorList>
    </citation>
    <scope>NUCLEOTIDE SEQUENCE</scope>
</reference>
<feature type="region of interest" description="Disordered" evidence="1">
    <location>
        <begin position="12"/>
        <end position="43"/>
    </location>
</feature>
<protein>
    <submittedName>
        <fullName evidence="2">Putative secreted protein</fullName>
    </submittedName>
</protein>